<organism evidence="12 13">
    <name type="scientific">Castanea mollissima</name>
    <name type="common">Chinese chestnut</name>
    <dbReference type="NCBI Taxonomy" id="60419"/>
    <lineage>
        <taxon>Eukaryota</taxon>
        <taxon>Viridiplantae</taxon>
        <taxon>Streptophyta</taxon>
        <taxon>Embryophyta</taxon>
        <taxon>Tracheophyta</taxon>
        <taxon>Spermatophyta</taxon>
        <taxon>Magnoliopsida</taxon>
        <taxon>eudicotyledons</taxon>
        <taxon>Gunneridae</taxon>
        <taxon>Pentapetalae</taxon>
        <taxon>rosids</taxon>
        <taxon>fabids</taxon>
        <taxon>Fagales</taxon>
        <taxon>Fagaceae</taxon>
        <taxon>Castanea</taxon>
    </lineage>
</organism>
<dbReference type="Pfam" id="PF00069">
    <property type="entry name" value="Pkinase"/>
    <property type="match status" value="1"/>
</dbReference>
<dbReference type="PIRSF" id="PIRSF000654">
    <property type="entry name" value="Integrin-linked_kinase"/>
    <property type="match status" value="1"/>
</dbReference>
<dbReference type="Gene3D" id="1.10.510.10">
    <property type="entry name" value="Transferase(Phosphotransferase) domain 1"/>
    <property type="match status" value="1"/>
</dbReference>
<evidence type="ECO:0000256" key="6">
    <source>
        <dbReference type="ARBA" id="ARBA00022840"/>
    </source>
</evidence>
<keyword evidence="2 10" id="KW-0723">Serine/threonine-protein kinase</keyword>
<name>A0A8J4QEE3_9ROSI</name>
<dbReference type="Proteomes" id="UP000737018">
    <property type="component" value="Unassembled WGS sequence"/>
</dbReference>
<protein>
    <recommendedName>
        <fullName evidence="1">non-specific serine/threonine protein kinase</fullName>
        <ecNumber evidence="1">2.7.11.1</ecNumber>
    </recommendedName>
</protein>
<keyword evidence="4 9" id="KW-0547">Nucleotide-binding</keyword>
<gene>
    <name evidence="12" type="ORF">CMV_028061</name>
</gene>
<dbReference type="InterPro" id="IPR011009">
    <property type="entry name" value="Kinase-like_dom_sf"/>
</dbReference>
<dbReference type="EMBL" id="JRKL02012052">
    <property type="protein sequence ID" value="KAF3945579.1"/>
    <property type="molecule type" value="Genomic_DNA"/>
</dbReference>
<evidence type="ECO:0000256" key="10">
    <source>
        <dbReference type="RuleBase" id="RU000304"/>
    </source>
</evidence>
<dbReference type="InterPro" id="IPR008271">
    <property type="entry name" value="Ser/Thr_kinase_AS"/>
</dbReference>
<dbReference type="PANTHER" id="PTHR46008:SF48">
    <property type="entry name" value="PROTEIN KINASE DOMAIN-CONTAINING PROTEIN"/>
    <property type="match status" value="1"/>
</dbReference>
<dbReference type="PROSITE" id="PS50011">
    <property type="entry name" value="PROTEIN_KINASE_DOM"/>
    <property type="match status" value="1"/>
</dbReference>
<evidence type="ECO:0000256" key="1">
    <source>
        <dbReference type="ARBA" id="ARBA00012513"/>
    </source>
</evidence>
<keyword evidence="3" id="KW-0808">Transferase</keyword>
<evidence type="ECO:0000313" key="12">
    <source>
        <dbReference type="EMBL" id="KAF3945579.1"/>
    </source>
</evidence>
<evidence type="ECO:0000313" key="13">
    <source>
        <dbReference type="Proteomes" id="UP000737018"/>
    </source>
</evidence>
<sequence>MLQELVVRENMVQIEESNDSANNSTHGREAESVKFNIEEILKATGNFSPSFKIGQGGFATVFKGRLKDGTLVAVKRAKKSVYDKHLEVEFQSETRTLAKVKHLNLVKFYGYLEHGDERIVVVEYVPNGTLREHLDCIRGNILSLVVRLDIAIDVAHAITYLHMYTDHPIIHRDIKSSNILLRENFRAKIADFGFATLAADYDSSVTHVSTQVKGTAGYLDPEYLRTYQLTEKSDVYSFGVLLVELVTGRRPIEPKRELKERITAKWAMKKFTDGEAISTLDPKLACDAANNLAVDKILELALQCLAPRRQNRPSMRRCAEILWQIRKEYREALASDVSSLSSYSMSTSIR</sequence>
<proteinExistence type="inferred from homology"/>
<dbReference type="FunFam" id="1.10.510.10:FF:000300">
    <property type="entry name" value="Calmodulin-binding receptor-like cytoplasmic kinase 3"/>
    <property type="match status" value="1"/>
</dbReference>
<evidence type="ECO:0000256" key="3">
    <source>
        <dbReference type="ARBA" id="ARBA00022679"/>
    </source>
</evidence>
<keyword evidence="5" id="KW-0418">Kinase</keyword>
<evidence type="ECO:0000256" key="9">
    <source>
        <dbReference type="PROSITE-ProRule" id="PRU10141"/>
    </source>
</evidence>
<comment type="similarity">
    <text evidence="10">Belongs to the protein kinase superfamily.</text>
</comment>
<dbReference type="AlphaFoldDB" id="A0A8J4QEE3"/>
<reference evidence="12" key="1">
    <citation type="submission" date="2020-03" db="EMBL/GenBank/DDBJ databases">
        <title>Castanea mollissima Vanexum genome sequencing.</title>
        <authorList>
            <person name="Staton M."/>
        </authorList>
    </citation>
    <scope>NUCLEOTIDE SEQUENCE</scope>
    <source>
        <tissue evidence="12">Leaf</tissue>
    </source>
</reference>
<evidence type="ECO:0000256" key="4">
    <source>
        <dbReference type="ARBA" id="ARBA00022741"/>
    </source>
</evidence>
<dbReference type="PROSITE" id="PS00107">
    <property type="entry name" value="PROTEIN_KINASE_ATP"/>
    <property type="match status" value="1"/>
</dbReference>
<dbReference type="PROSITE" id="PS00108">
    <property type="entry name" value="PROTEIN_KINASE_ST"/>
    <property type="match status" value="1"/>
</dbReference>
<evidence type="ECO:0000256" key="5">
    <source>
        <dbReference type="ARBA" id="ARBA00022777"/>
    </source>
</evidence>
<dbReference type="OrthoDB" id="4062651at2759"/>
<keyword evidence="13" id="KW-1185">Reference proteome</keyword>
<evidence type="ECO:0000256" key="8">
    <source>
        <dbReference type="ARBA" id="ARBA00048679"/>
    </source>
</evidence>
<feature type="binding site" evidence="9">
    <location>
        <position position="79"/>
    </location>
    <ligand>
        <name>ATP</name>
        <dbReference type="ChEBI" id="CHEBI:30616"/>
    </ligand>
</feature>
<accession>A0A8J4QEE3</accession>
<comment type="caution">
    <text evidence="12">The sequence shown here is derived from an EMBL/GenBank/DDBJ whole genome shotgun (WGS) entry which is preliminary data.</text>
</comment>
<dbReference type="FunFam" id="3.30.200.20:FF:001335">
    <property type="entry name" value="Calmodulin-binding receptor-like cytoplasmic kinase 2"/>
    <property type="match status" value="1"/>
</dbReference>
<comment type="catalytic activity">
    <reaction evidence="7">
        <text>L-threonyl-[protein] + ATP = O-phospho-L-threonyl-[protein] + ADP + H(+)</text>
        <dbReference type="Rhea" id="RHEA:46608"/>
        <dbReference type="Rhea" id="RHEA-COMP:11060"/>
        <dbReference type="Rhea" id="RHEA-COMP:11605"/>
        <dbReference type="ChEBI" id="CHEBI:15378"/>
        <dbReference type="ChEBI" id="CHEBI:30013"/>
        <dbReference type="ChEBI" id="CHEBI:30616"/>
        <dbReference type="ChEBI" id="CHEBI:61977"/>
        <dbReference type="ChEBI" id="CHEBI:456216"/>
        <dbReference type="EC" id="2.7.11.1"/>
    </reaction>
</comment>
<evidence type="ECO:0000256" key="2">
    <source>
        <dbReference type="ARBA" id="ARBA00022527"/>
    </source>
</evidence>
<dbReference type="GO" id="GO:0005524">
    <property type="term" value="F:ATP binding"/>
    <property type="evidence" value="ECO:0007669"/>
    <property type="project" value="UniProtKB-UniRule"/>
</dbReference>
<evidence type="ECO:0000256" key="7">
    <source>
        <dbReference type="ARBA" id="ARBA00047899"/>
    </source>
</evidence>
<dbReference type="InterPro" id="IPR017441">
    <property type="entry name" value="Protein_kinase_ATP_BS"/>
</dbReference>
<dbReference type="PANTHER" id="PTHR46008">
    <property type="entry name" value="LEAF RUST 10 DISEASE-RESISTANCE LOCUS RECEPTOR-LIKE PROTEIN KINASE-LIKE 1.4"/>
    <property type="match status" value="1"/>
</dbReference>
<evidence type="ECO:0000259" key="11">
    <source>
        <dbReference type="PROSITE" id="PS50011"/>
    </source>
</evidence>
<dbReference type="Gene3D" id="3.30.200.20">
    <property type="entry name" value="Phosphorylase Kinase, domain 1"/>
    <property type="match status" value="1"/>
</dbReference>
<dbReference type="InterPro" id="IPR000719">
    <property type="entry name" value="Prot_kinase_dom"/>
</dbReference>
<comment type="catalytic activity">
    <reaction evidence="8">
        <text>L-seryl-[protein] + ATP = O-phospho-L-seryl-[protein] + ADP + H(+)</text>
        <dbReference type="Rhea" id="RHEA:17989"/>
        <dbReference type="Rhea" id="RHEA-COMP:9863"/>
        <dbReference type="Rhea" id="RHEA-COMP:11604"/>
        <dbReference type="ChEBI" id="CHEBI:15378"/>
        <dbReference type="ChEBI" id="CHEBI:29999"/>
        <dbReference type="ChEBI" id="CHEBI:30616"/>
        <dbReference type="ChEBI" id="CHEBI:83421"/>
        <dbReference type="ChEBI" id="CHEBI:456216"/>
        <dbReference type="EC" id="2.7.11.1"/>
    </reaction>
</comment>
<dbReference type="GO" id="GO:0004674">
    <property type="term" value="F:protein serine/threonine kinase activity"/>
    <property type="evidence" value="ECO:0007669"/>
    <property type="project" value="UniProtKB-KW"/>
</dbReference>
<dbReference type="SMART" id="SM00220">
    <property type="entry name" value="S_TKc"/>
    <property type="match status" value="1"/>
</dbReference>
<keyword evidence="6 9" id="KW-0067">ATP-binding</keyword>
<dbReference type="EC" id="2.7.11.1" evidence="1"/>
<feature type="domain" description="Protein kinase" evidence="11">
    <location>
        <begin position="47"/>
        <end position="324"/>
    </location>
</feature>
<dbReference type="SUPFAM" id="SSF56112">
    <property type="entry name" value="Protein kinase-like (PK-like)"/>
    <property type="match status" value="1"/>
</dbReference>